<sequence length="134" mass="13963">MATSNGPDVHPAPAVREPAAGPGRGSPRRLTFVTHSAMRDAWWTLLDEDGEVVARGGRPHATRGHADQAAHAFRTGAARATVVVSEAVPAQWRWTARAMDGAHLGVSDCCFTSEATARADAAEVLARAATATGP</sequence>
<name>A0ABV6E4B8_9ACTN</name>
<dbReference type="Proteomes" id="UP001589698">
    <property type="component" value="Unassembled WGS sequence"/>
</dbReference>
<protein>
    <recommendedName>
        <fullName evidence="4">DUF1508 domain-containing protein</fullName>
    </recommendedName>
</protein>
<gene>
    <name evidence="2" type="ORF">ACFFJG_15200</name>
</gene>
<evidence type="ECO:0000313" key="2">
    <source>
        <dbReference type="EMBL" id="MFC0223833.1"/>
    </source>
</evidence>
<evidence type="ECO:0000313" key="3">
    <source>
        <dbReference type="Proteomes" id="UP001589698"/>
    </source>
</evidence>
<proteinExistence type="predicted"/>
<dbReference type="EMBL" id="JBHLXH010000002">
    <property type="protein sequence ID" value="MFC0223833.1"/>
    <property type="molecule type" value="Genomic_DNA"/>
</dbReference>
<evidence type="ECO:0000256" key="1">
    <source>
        <dbReference type="SAM" id="MobiDB-lite"/>
    </source>
</evidence>
<reference evidence="2 3" key="1">
    <citation type="submission" date="2024-09" db="EMBL/GenBank/DDBJ databases">
        <authorList>
            <person name="Sun Q."/>
            <person name="Mori K."/>
        </authorList>
    </citation>
    <scope>NUCLEOTIDE SEQUENCE [LARGE SCALE GENOMIC DNA]</scope>
    <source>
        <strain evidence="2 3">CCM 8654</strain>
    </source>
</reference>
<organism evidence="2 3">
    <name type="scientific">Nocardioides zeicaulis</name>
    <dbReference type="NCBI Taxonomy" id="1776857"/>
    <lineage>
        <taxon>Bacteria</taxon>
        <taxon>Bacillati</taxon>
        <taxon>Actinomycetota</taxon>
        <taxon>Actinomycetes</taxon>
        <taxon>Propionibacteriales</taxon>
        <taxon>Nocardioidaceae</taxon>
        <taxon>Nocardioides</taxon>
    </lineage>
</organism>
<keyword evidence="3" id="KW-1185">Reference proteome</keyword>
<evidence type="ECO:0008006" key="4">
    <source>
        <dbReference type="Google" id="ProtNLM"/>
    </source>
</evidence>
<feature type="region of interest" description="Disordered" evidence="1">
    <location>
        <begin position="1"/>
        <end position="28"/>
    </location>
</feature>
<comment type="caution">
    <text evidence="2">The sequence shown here is derived from an EMBL/GenBank/DDBJ whole genome shotgun (WGS) entry which is preliminary data.</text>
</comment>
<dbReference type="RefSeq" id="WP_378519629.1">
    <property type="nucleotide sequence ID" value="NZ_CBCSDI010000080.1"/>
</dbReference>
<accession>A0ABV6E4B8</accession>
<dbReference type="Gene3D" id="2.30.29.80">
    <property type="match status" value="1"/>
</dbReference>